<evidence type="ECO:0000313" key="2">
    <source>
        <dbReference type="EMBL" id="KAJ7210095.1"/>
    </source>
</evidence>
<dbReference type="Proteomes" id="UP001219525">
    <property type="component" value="Unassembled WGS sequence"/>
</dbReference>
<comment type="caution">
    <text evidence="2">The sequence shown here is derived from an EMBL/GenBank/DDBJ whole genome shotgun (WGS) entry which is preliminary data.</text>
</comment>
<reference evidence="2" key="1">
    <citation type="submission" date="2023-03" db="EMBL/GenBank/DDBJ databases">
        <title>Massive genome expansion in bonnet fungi (Mycena s.s.) driven by repeated elements and novel gene families across ecological guilds.</title>
        <authorList>
            <consortium name="Lawrence Berkeley National Laboratory"/>
            <person name="Harder C.B."/>
            <person name="Miyauchi S."/>
            <person name="Viragh M."/>
            <person name="Kuo A."/>
            <person name="Thoen E."/>
            <person name="Andreopoulos B."/>
            <person name="Lu D."/>
            <person name="Skrede I."/>
            <person name="Drula E."/>
            <person name="Henrissat B."/>
            <person name="Morin E."/>
            <person name="Kohler A."/>
            <person name="Barry K."/>
            <person name="LaButti K."/>
            <person name="Morin E."/>
            <person name="Salamov A."/>
            <person name="Lipzen A."/>
            <person name="Mereny Z."/>
            <person name="Hegedus B."/>
            <person name="Baldrian P."/>
            <person name="Stursova M."/>
            <person name="Weitz H."/>
            <person name="Taylor A."/>
            <person name="Grigoriev I.V."/>
            <person name="Nagy L.G."/>
            <person name="Martin F."/>
            <person name="Kauserud H."/>
        </authorList>
    </citation>
    <scope>NUCLEOTIDE SEQUENCE</scope>
    <source>
        <strain evidence="2">9144</strain>
    </source>
</reference>
<organism evidence="2 3">
    <name type="scientific">Mycena pura</name>
    <dbReference type="NCBI Taxonomy" id="153505"/>
    <lineage>
        <taxon>Eukaryota</taxon>
        <taxon>Fungi</taxon>
        <taxon>Dikarya</taxon>
        <taxon>Basidiomycota</taxon>
        <taxon>Agaricomycotina</taxon>
        <taxon>Agaricomycetes</taxon>
        <taxon>Agaricomycetidae</taxon>
        <taxon>Agaricales</taxon>
        <taxon>Marasmiineae</taxon>
        <taxon>Mycenaceae</taxon>
        <taxon>Mycena</taxon>
    </lineage>
</organism>
<evidence type="ECO:0000313" key="3">
    <source>
        <dbReference type="Proteomes" id="UP001219525"/>
    </source>
</evidence>
<protein>
    <recommendedName>
        <fullName evidence="4">Ubiquitin-like protease family profile domain-containing protein</fullName>
    </recommendedName>
</protein>
<proteinExistence type="predicted"/>
<sequence length="637" mass="70078">MAFPRRTSSWFSTEKPNCESDTVWSSVVPPLWFLRDLESALPQAWLNGVQSVVDPNNPNHRLPLWSIRFYREVTDLHDAQEKWLQSKYWLPNAEHFILDRVGWNSVRDGAFDGQLGWARVIDDEWLSGDNIDNIMQHIKACASEDPAIKSSTTIAFLSFQREITKFATNPPTNPSRILARYAAEMRAGKSILYNPVHLNENHWIAFKTDFAKRQFGYGHSTQTDGIHCGIYTGNTLEHALFGTPILKLSDCGAARLRWFKIFLDRANAGFSAADVIEMQEQSFTDVVAPPTSSGICAPMSLFNILNPVVQQTTSEPVSPIVPAVAISEDSDVVQIPGPAITAALPLPKTDDPGVAAPTLKRKLAAVHRSDDSDADEYNSEDAKRTARRKPPKKSSKDVKSRAKKTTAAECLAQLKADPNIIKLSDGSLKGSSSVVYCKCKPHFALSLEGEYLLKNWTSHKQSCELCKLVKPGARTRIIPPAVKKYSIVAQPPGTGIASFFTVKPAAGAGKPPVTKSLTSAVTKRAVIVGDQRLDPAYFKYPLGTTFASRKVGIVLPRTELDEPAECLGLHGEGYQEYAWQHGDTLIGGVSATAWIRLSRCLFIYKAWSGSDNSSNSDDSDPGHDEIPQKAVREACAL</sequence>
<keyword evidence="3" id="KW-1185">Reference proteome</keyword>
<evidence type="ECO:0008006" key="4">
    <source>
        <dbReference type="Google" id="ProtNLM"/>
    </source>
</evidence>
<accession>A0AAD6YHD3</accession>
<dbReference type="AlphaFoldDB" id="A0AAD6YHD3"/>
<name>A0AAD6YHD3_9AGAR</name>
<evidence type="ECO:0000256" key="1">
    <source>
        <dbReference type="SAM" id="MobiDB-lite"/>
    </source>
</evidence>
<gene>
    <name evidence="2" type="ORF">GGX14DRAFT_565883</name>
</gene>
<feature type="region of interest" description="Disordered" evidence="1">
    <location>
        <begin position="364"/>
        <end position="402"/>
    </location>
</feature>
<dbReference type="EMBL" id="JARJCW010000029">
    <property type="protein sequence ID" value="KAJ7210095.1"/>
    <property type="molecule type" value="Genomic_DNA"/>
</dbReference>